<accession>D5V4A4</accession>
<reference evidence="4 5" key="1">
    <citation type="journal article" date="2010" name="Stand. Genomic Sci.">
        <title>Complete genome sequence of Arcobacter nitrofigilis type strain (CI).</title>
        <authorList>
            <person name="Pati A."/>
            <person name="Gronow S."/>
            <person name="Lapidus A."/>
            <person name="Copeland A."/>
            <person name="Glavina Del Rio T."/>
            <person name="Nolan M."/>
            <person name="Lucas S."/>
            <person name="Tice H."/>
            <person name="Cheng J.F."/>
            <person name="Han C."/>
            <person name="Chertkov O."/>
            <person name="Bruce D."/>
            <person name="Tapia R."/>
            <person name="Goodwin L."/>
            <person name="Pitluck S."/>
            <person name="Liolios K."/>
            <person name="Ivanova N."/>
            <person name="Mavromatis K."/>
            <person name="Chen A."/>
            <person name="Palaniappan K."/>
            <person name="Land M."/>
            <person name="Hauser L."/>
            <person name="Chang Y.J."/>
            <person name="Jeffries C.D."/>
            <person name="Detter J.C."/>
            <person name="Rohde M."/>
            <person name="Goker M."/>
            <person name="Bristow J."/>
            <person name="Eisen J.A."/>
            <person name="Markowitz V."/>
            <person name="Hugenholtz P."/>
            <person name="Klenk H.P."/>
            <person name="Kyrpides N.C."/>
        </authorList>
    </citation>
    <scope>NUCLEOTIDE SEQUENCE [LARGE SCALE GENOMIC DNA]</scope>
    <source>
        <strain evidence="5">ATCC 33309 / DSM 7299 / CCUG 15893 / LMG 7604 / NCTC 12251 / CI</strain>
    </source>
</reference>
<dbReference type="InterPro" id="IPR001537">
    <property type="entry name" value="SpoU_MeTrfase"/>
</dbReference>
<dbReference type="SMART" id="SM00967">
    <property type="entry name" value="SpoU_sub_bind"/>
    <property type="match status" value="1"/>
</dbReference>
<sequence length="230" mass="25091">MIIYGKQIVLYVLENHPSIIEEVMFSKELDKKIFSKFLKLGKKIIRLDNKKAQSLAKGGNHQGFFLKLKEEFDYTPINEMKQNNFIVVLDGLTDVGNIGAITRTAYALGVDGIVAAGVKSLNESGVIRTSSGAMLDMPFSLYPNSLDLANELKQSGFALIGATMNGTDLKKYGTITKDDKVALFLGSEGEGLSNKIIGKLDLKVSIGMENNFDSLNVSVAAGILIYNLMK</sequence>
<dbReference type="GO" id="GO:0006396">
    <property type="term" value="P:RNA processing"/>
    <property type="evidence" value="ECO:0007669"/>
    <property type="project" value="InterPro"/>
</dbReference>
<gene>
    <name evidence="4" type="ordered locus">Arnit_0170</name>
</gene>
<dbReference type="Pfam" id="PF00588">
    <property type="entry name" value="SpoU_methylase"/>
    <property type="match status" value="1"/>
</dbReference>
<dbReference type="Gene3D" id="3.40.1280.10">
    <property type="match status" value="1"/>
</dbReference>
<organism evidence="4 5">
    <name type="scientific">Arcobacter nitrofigilis (strain ATCC 33309 / DSM 7299 / CCUG 15893 / LMG 7604 / NCTC 12251 / CI)</name>
    <name type="common">Campylobacter nitrofigilis</name>
    <dbReference type="NCBI Taxonomy" id="572480"/>
    <lineage>
        <taxon>Bacteria</taxon>
        <taxon>Pseudomonadati</taxon>
        <taxon>Campylobacterota</taxon>
        <taxon>Epsilonproteobacteria</taxon>
        <taxon>Campylobacterales</taxon>
        <taxon>Arcobacteraceae</taxon>
        <taxon>Arcobacter</taxon>
    </lineage>
</organism>
<keyword evidence="2 4" id="KW-0808">Transferase</keyword>
<name>D5V4A4_ARCNC</name>
<dbReference type="Pfam" id="PF08032">
    <property type="entry name" value="SpoU_sub_bind"/>
    <property type="match status" value="1"/>
</dbReference>
<dbReference type="OrthoDB" id="9785673at2"/>
<dbReference type="PANTHER" id="PTHR46429:SF1">
    <property type="entry name" value="23S RRNA (GUANOSINE-2'-O-)-METHYLTRANSFERASE RLMB"/>
    <property type="match status" value="1"/>
</dbReference>
<dbReference type="NCBIfam" id="TIGR00186">
    <property type="entry name" value="rRNA_methyl_3"/>
    <property type="match status" value="1"/>
</dbReference>
<dbReference type="CDD" id="cd18095">
    <property type="entry name" value="SpoU-like_rRNA-MTase"/>
    <property type="match status" value="1"/>
</dbReference>
<evidence type="ECO:0000256" key="2">
    <source>
        <dbReference type="ARBA" id="ARBA00022679"/>
    </source>
</evidence>
<dbReference type="InterPro" id="IPR004441">
    <property type="entry name" value="rRNA_MeTrfase_TrmH"/>
</dbReference>
<dbReference type="AlphaFoldDB" id="D5V4A4"/>
<proteinExistence type="predicted"/>
<dbReference type="InterPro" id="IPR013123">
    <property type="entry name" value="SpoU_subst-bd"/>
</dbReference>
<dbReference type="Gene3D" id="3.30.1330.30">
    <property type="match status" value="1"/>
</dbReference>
<dbReference type="InterPro" id="IPR029026">
    <property type="entry name" value="tRNA_m1G_MTases_N"/>
</dbReference>
<dbReference type="HOGENOM" id="CLU_021322_0_1_7"/>
<dbReference type="SUPFAM" id="SSF55315">
    <property type="entry name" value="L30e-like"/>
    <property type="match status" value="1"/>
</dbReference>
<dbReference type="eggNOG" id="COG0566">
    <property type="taxonomic scope" value="Bacteria"/>
</dbReference>
<keyword evidence="5" id="KW-1185">Reference proteome</keyword>
<evidence type="ECO:0000259" key="3">
    <source>
        <dbReference type="SMART" id="SM00967"/>
    </source>
</evidence>
<dbReference type="SUPFAM" id="SSF75217">
    <property type="entry name" value="alpha/beta knot"/>
    <property type="match status" value="1"/>
</dbReference>
<dbReference type="KEGG" id="ant:Arnit_0170"/>
<evidence type="ECO:0000256" key="1">
    <source>
        <dbReference type="ARBA" id="ARBA00022603"/>
    </source>
</evidence>
<protein>
    <submittedName>
        <fullName evidence="4">RNA methyltransferase, TrmH family, group 3</fullName>
    </submittedName>
</protein>
<dbReference type="RefSeq" id="WP_013133982.1">
    <property type="nucleotide sequence ID" value="NC_014166.1"/>
</dbReference>
<evidence type="ECO:0000313" key="4">
    <source>
        <dbReference type="EMBL" id="ADG91837.1"/>
    </source>
</evidence>
<dbReference type="PANTHER" id="PTHR46429">
    <property type="entry name" value="23S RRNA (GUANOSINE-2'-O-)-METHYLTRANSFERASE RLMB"/>
    <property type="match status" value="1"/>
</dbReference>
<feature type="domain" description="RNA 2-O ribose methyltransferase substrate binding" evidence="3">
    <location>
        <begin position="2"/>
        <end position="74"/>
    </location>
</feature>
<keyword evidence="1 4" id="KW-0489">Methyltransferase</keyword>
<dbReference type="GO" id="GO:0032259">
    <property type="term" value="P:methylation"/>
    <property type="evidence" value="ECO:0007669"/>
    <property type="project" value="UniProtKB-KW"/>
</dbReference>
<dbReference type="Proteomes" id="UP000000939">
    <property type="component" value="Chromosome"/>
</dbReference>
<dbReference type="GO" id="GO:0005829">
    <property type="term" value="C:cytosol"/>
    <property type="evidence" value="ECO:0007669"/>
    <property type="project" value="TreeGrafter"/>
</dbReference>
<dbReference type="GO" id="GO:0003723">
    <property type="term" value="F:RNA binding"/>
    <property type="evidence" value="ECO:0007669"/>
    <property type="project" value="InterPro"/>
</dbReference>
<dbReference type="EMBL" id="CP001999">
    <property type="protein sequence ID" value="ADG91837.1"/>
    <property type="molecule type" value="Genomic_DNA"/>
</dbReference>
<dbReference type="InterPro" id="IPR029064">
    <property type="entry name" value="Ribosomal_eL30-like_sf"/>
</dbReference>
<dbReference type="GO" id="GO:0008173">
    <property type="term" value="F:RNA methyltransferase activity"/>
    <property type="evidence" value="ECO:0007669"/>
    <property type="project" value="InterPro"/>
</dbReference>
<evidence type="ECO:0000313" key="5">
    <source>
        <dbReference type="Proteomes" id="UP000000939"/>
    </source>
</evidence>
<dbReference type="STRING" id="572480.Arnit_0170"/>
<dbReference type="InterPro" id="IPR029028">
    <property type="entry name" value="Alpha/beta_knot_MTases"/>
</dbReference>